<evidence type="ECO:0000256" key="3">
    <source>
        <dbReference type="ARBA" id="ARBA00023015"/>
    </source>
</evidence>
<evidence type="ECO:0000313" key="7">
    <source>
        <dbReference type="EMBL" id="CAK1586613.1"/>
    </source>
</evidence>
<comment type="caution">
    <text evidence="7">The sequence shown here is derived from an EMBL/GenBank/DDBJ whole genome shotgun (WGS) entry which is preliminary data.</text>
</comment>
<keyword evidence="4" id="KW-0804">Transcription</keyword>
<evidence type="ECO:0000256" key="2">
    <source>
        <dbReference type="ARBA" id="ARBA00016807"/>
    </source>
</evidence>
<evidence type="ECO:0000256" key="1">
    <source>
        <dbReference type="ARBA" id="ARBA00011764"/>
    </source>
</evidence>
<comment type="subunit">
    <text evidence="1">Self-associates forming complexes of several hundred monomers.</text>
</comment>
<keyword evidence="3" id="KW-0805">Transcription regulation</keyword>
<comment type="function">
    <text evidence="5">Involved in transvection phenomena (= synapsis-dependent gene expression), where the synaptic pairing of chromosomes carrying genes with which zeste interacts influences the expression of these genes. Zeste binds to DNA and stimulates transcription from a nearby promoter.</text>
</comment>
<evidence type="ECO:0000259" key="6">
    <source>
        <dbReference type="Pfam" id="PF13873"/>
    </source>
</evidence>
<evidence type="ECO:0000313" key="8">
    <source>
        <dbReference type="Proteomes" id="UP001314205"/>
    </source>
</evidence>
<gene>
    <name evidence="7" type="ORF">PARMNEM_LOCUS7539</name>
</gene>
<accession>A0AAV1KU91</accession>
<feature type="domain" description="Myb/SANT-like DNA-binding" evidence="6">
    <location>
        <begin position="6"/>
        <end position="81"/>
    </location>
</feature>
<keyword evidence="8" id="KW-1185">Reference proteome</keyword>
<protein>
    <recommendedName>
        <fullName evidence="2">Regulatory protein zeste</fullName>
    </recommendedName>
</protein>
<dbReference type="Pfam" id="PF13873">
    <property type="entry name" value="Myb_DNA-bind_5"/>
    <property type="match status" value="1"/>
</dbReference>
<evidence type="ECO:0000256" key="4">
    <source>
        <dbReference type="ARBA" id="ARBA00023163"/>
    </source>
</evidence>
<organism evidence="7 8">
    <name type="scientific">Parnassius mnemosyne</name>
    <name type="common">clouded apollo</name>
    <dbReference type="NCBI Taxonomy" id="213953"/>
    <lineage>
        <taxon>Eukaryota</taxon>
        <taxon>Metazoa</taxon>
        <taxon>Ecdysozoa</taxon>
        <taxon>Arthropoda</taxon>
        <taxon>Hexapoda</taxon>
        <taxon>Insecta</taxon>
        <taxon>Pterygota</taxon>
        <taxon>Neoptera</taxon>
        <taxon>Endopterygota</taxon>
        <taxon>Lepidoptera</taxon>
        <taxon>Glossata</taxon>
        <taxon>Ditrysia</taxon>
        <taxon>Papilionoidea</taxon>
        <taxon>Papilionidae</taxon>
        <taxon>Parnassiinae</taxon>
        <taxon>Parnassini</taxon>
        <taxon>Parnassius</taxon>
        <taxon>Driopa</taxon>
    </lineage>
</organism>
<reference evidence="7 8" key="1">
    <citation type="submission" date="2023-11" db="EMBL/GenBank/DDBJ databases">
        <authorList>
            <person name="Hedman E."/>
            <person name="Englund M."/>
            <person name="Stromberg M."/>
            <person name="Nyberg Akerstrom W."/>
            <person name="Nylinder S."/>
            <person name="Jareborg N."/>
            <person name="Kallberg Y."/>
            <person name="Kronander E."/>
        </authorList>
    </citation>
    <scope>NUCLEOTIDE SEQUENCE [LARGE SCALE GENOMIC DNA]</scope>
</reference>
<evidence type="ECO:0000256" key="5">
    <source>
        <dbReference type="ARBA" id="ARBA00025466"/>
    </source>
</evidence>
<dbReference type="EMBL" id="CAVLGL010000081">
    <property type="protein sequence ID" value="CAK1586613.1"/>
    <property type="molecule type" value="Genomic_DNA"/>
</dbReference>
<proteinExistence type="predicted"/>
<name>A0AAV1KU91_9NEOP</name>
<sequence length="160" mass="18721">MESGKRSKNFTEREKMLLIKVAKEFVAIIDNKKTDGITVEAKKQAWMALTNKYNVVSESGFRTEKQLHALYDNLKKKARKHFSNDKFKSYKSGGGMFCQKQINEAAIINKRLDILKIQHQHELMKLEKTKILLDLDIELKRTLLENAKMDFEFKKNNLNL</sequence>
<dbReference type="PANTHER" id="PTHR21411">
    <property type="entry name" value="APONTIC"/>
    <property type="match status" value="1"/>
</dbReference>
<dbReference type="PANTHER" id="PTHR21411:SF0">
    <property type="entry name" value="REGULATORY PROTEIN ZESTE"/>
    <property type="match status" value="1"/>
</dbReference>
<dbReference type="Proteomes" id="UP001314205">
    <property type="component" value="Unassembled WGS sequence"/>
</dbReference>
<dbReference type="InterPro" id="IPR028002">
    <property type="entry name" value="Myb_DNA-bind_5"/>
</dbReference>
<dbReference type="AlphaFoldDB" id="A0AAV1KU91"/>